<dbReference type="EMBL" id="CP000909">
    <property type="protein sequence ID" value="ABY36397.1"/>
    <property type="molecule type" value="Genomic_DNA"/>
</dbReference>
<dbReference type="HOGENOM" id="CLU_2521572_0_0_0"/>
<dbReference type="STRING" id="324602.Caur_3203"/>
<evidence type="ECO:0000313" key="1">
    <source>
        <dbReference type="EMBL" id="ABY36397.1"/>
    </source>
</evidence>
<dbReference type="AlphaFoldDB" id="A9WIA5"/>
<keyword evidence="2" id="KW-1185">Reference proteome</keyword>
<dbReference type="KEGG" id="cau:Caur_3203"/>
<reference evidence="2" key="1">
    <citation type="journal article" date="2011" name="BMC Genomics">
        <title>Complete genome sequence of the filamentous anoxygenic phototrophic bacterium Chloroflexus aurantiacus.</title>
        <authorList>
            <person name="Tang K.H."/>
            <person name="Barry K."/>
            <person name="Chertkov O."/>
            <person name="Dalin E."/>
            <person name="Han C.S."/>
            <person name="Hauser L.J."/>
            <person name="Honchak B.M."/>
            <person name="Karbach L.E."/>
            <person name="Land M.L."/>
            <person name="Lapidus A."/>
            <person name="Larimer F.W."/>
            <person name="Mikhailova N."/>
            <person name="Pitluck S."/>
            <person name="Pierson B.K."/>
            <person name="Blankenship R.E."/>
        </authorList>
    </citation>
    <scope>NUCLEOTIDE SEQUENCE [LARGE SCALE GENOMIC DNA]</scope>
    <source>
        <strain evidence="2">ATCC 29366 / DSM 635 / J-10-fl</strain>
    </source>
</reference>
<protein>
    <submittedName>
        <fullName evidence="1">Uncharacterized protein</fullName>
    </submittedName>
</protein>
<dbReference type="EnsemblBacteria" id="ABY36397">
    <property type="protein sequence ID" value="ABY36397"/>
    <property type="gene ID" value="Caur_3203"/>
</dbReference>
<dbReference type="InParanoid" id="A9WIA5"/>
<accession>A9WIA5</accession>
<gene>
    <name evidence="1" type="ordered locus">Caur_3203</name>
</gene>
<dbReference type="Proteomes" id="UP000002008">
    <property type="component" value="Chromosome"/>
</dbReference>
<organism evidence="1 2">
    <name type="scientific">Chloroflexus aurantiacus (strain ATCC 29366 / DSM 635 / J-10-fl)</name>
    <dbReference type="NCBI Taxonomy" id="324602"/>
    <lineage>
        <taxon>Bacteria</taxon>
        <taxon>Bacillati</taxon>
        <taxon>Chloroflexota</taxon>
        <taxon>Chloroflexia</taxon>
        <taxon>Chloroflexales</taxon>
        <taxon>Chloroflexineae</taxon>
        <taxon>Chloroflexaceae</taxon>
        <taxon>Chloroflexus</taxon>
    </lineage>
</organism>
<proteinExistence type="predicted"/>
<evidence type="ECO:0000313" key="2">
    <source>
        <dbReference type="Proteomes" id="UP000002008"/>
    </source>
</evidence>
<sequence length="84" mass="9392">MVKGTDIRSHLAAVQECWVIWLTDGARRGIAVTLPVTGTTHSLVIIRLVGIGGRHMRRPYLGWTGYSSRPVMRVSRGVRNPLFH</sequence>
<name>A9WIA5_CHLAA</name>